<feature type="compositionally biased region" description="Polar residues" evidence="1">
    <location>
        <begin position="13"/>
        <end position="32"/>
    </location>
</feature>
<evidence type="ECO:0000313" key="2">
    <source>
        <dbReference type="EMBL" id="KAF5937800.1"/>
    </source>
</evidence>
<dbReference type="Proteomes" id="UP000593564">
    <property type="component" value="Unassembled WGS sequence"/>
</dbReference>
<feature type="region of interest" description="Disordered" evidence="1">
    <location>
        <begin position="410"/>
        <end position="433"/>
    </location>
</feature>
<name>A0A7J7GAN2_CAMSI</name>
<dbReference type="InterPro" id="IPR040305">
    <property type="entry name" value="At1g75730-like"/>
</dbReference>
<dbReference type="PANTHER" id="PTHR34792">
    <property type="entry name" value="OS02G0121500 PROTEIN"/>
    <property type="match status" value="1"/>
</dbReference>
<feature type="region of interest" description="Disordered" evidence="1">
    <location>
        <begin position="1"/>
        <end position="32"/>
    </location>
</feature>
<reference evidence="2 3" key="2">
    <citation type="submission" date="2020-07" db="EMBL/GenBank/DDBJ databases">
        <title>Genome assembly of wild tea tree DASZ reveals pedigree and selection history of tea varieties.</title>
        <authorList>
            <person name="Zhang W."/>
        </authorList>
    </citation>
    <scope>NUCLEOTIDE SEQUENCE [LARGE SCALE GENOMIC DNA]</scope>
    <source>
        <strain evidence="3">cv. G240</strain>
        <tissue evidence="2">Leaf</tissue>
    </source>
</reference>
<reference evidence="3" key="1">
    <citation type="journal article" date="2020" name="Nat. Commun.">
        <title>Genome assembly of wild tea tree DASZ reveals pedigree and selection history of tea varieties.</title>
        <authorList>
            <person name="Zhang W."/>
            <person name="Zhang Y."/>
            <person name="Qiu H."/>
            <person name="Guo Y."/>
            <person name="Wan H."/>
            <person name="Zhang X."/>
            <person name="Scossa F."/>
            <person name="Alseekh S."/>
            <person name="Zhang Q."/>
            <person name="Wang P."/>
            <person name="Xu L."/>
            <person name="Schmidt M.H."/>
            <person name="Jia X."/>
            <person name="Li D."/>
            <person name="Zhu A."/>
            <person name="Guo F."/>
            <person name="Chen W."/>
            <person name="Ni D."/>
            <person name="Usadel B."/>
            <person name="Fernie A.R."/>
            <person name="Wen W."/>
        </authorList>
    </citation>
    <scope>NUCLEOTIDE SEQUENCE [LARGE SCALE GENOMIC DNA]</scope>
    <source>
        <strain evidence="3">cv. G240</strain>
    </source>
</reference>
<dbReference type="PANTHER" id="PTHR34792:SF1">
    <property type="entry name" value="OS02G0121500 PROTEIN"/>
    <property type="match status" value="1"/>
</dbReference>
<organism evidence="2 3">
    <name type="scientific">Camellia sinensis</name>
    <name type="common">Tea plant</name>
    <name type="synonym">Thea sinensis</name>
    <dbReference type="NCBI Taxonomy" id="4442"/>
    <lineage>
        <taxon>Eukaryota</taxon>
        <taxon>Viridiplantae</taxon>
        <taxon>Streptophyta</taxon>
        <taxon>Embryophyta</taxon>
        <taxon>Tracheophyta</taxon>
        <taxon>Spermatophyta</taxon>
        <taxon>Magnoliopsida</taxon>
        <taxon>eudicotyledons</taxon>
        <taxon>Gunneridae</taxon>
        <taxon>Pentapetalae</taxon>
        <taxon>asterids</taxon>
        <taxon>Ericales</taxon>
        <taxon>Theaceae</taxon>
        <taxon>Camellia</taxon>
    </lineage>
</organism>
<sequence length="547" mass="60791">MDKNRDMRRGGASRSSPANPQVIKQSGMNNNFEGTVFSKKLKKERMRRLSVVGKVNSSNENGEMGCAGSEFEDEIRNTTSISKRFRFPQKVFHECNTVDHASVPRKLRSGKRNRESISPPFPDKKETNHGANGVELPGIKKSRLNVVQPEDLDGSPSRPITKDEEEVVETLYALADMFPNNNKNGLDGELGKPKSWPLAEGESSRPACEGSAAPEKEEDSKSLCLSTTSEAEAVNPSLLEGSAHDSVEVKCLKESSQPSFPNSTQLLTELDNTISQRNVQAMFPMSKSKPICGKQACNSVGCNIYGSFCRPAEFSADRQYLECRGIQQMPMGIVKCRWEFCPAGGALQDARNLLQYFGNFQKDKAVQTEAAGVQWRLCIWQSSPCLALLFQKSVSQNDLPDLDSLVQIKNRDTNRPTSETTAPKRKTTTDTQEKHHHIKNCRLVVFGSLVLLPRFLVLRSSEEFVARARVELCLVGRARVASLERVLRLVLDLRVAFLGSSELFVARAVWVFLRSIESSLARARVFVSGRSSDQVFARASVFYISGQ</sequence>
<accession>A0A7J7GAN2</accession>
<dbReference type="AlphaFoldDB" id="A0A7J7GAN2"/>
<evidence type="ECO:0000256" key="1">
    <source>
        <dbReference type="SAM" id="MobiDB-lite"/>
    </source>
</evidence>
<feature type="region of interest" description="Disordered" evidence="1">
    <location>
        <begin position="105"/>
        <end position="164"/>
    </location>
</feature>
<dbReference type="EMBL" id="JACBKZ010000012">
    <property type="protein sequence ID" value="KAF5937800.1"/>
    <property type="molecule type" value="Genomic_DNA"/>
</dbReference>
<evidence type="ECO:0000313" key="3">
    <source>
        <dbReference type="Proteomes" id="UP000593564"/>
    </source>
</evidence>
<proteinExistence type="predicted"/>
<gene>
    <name evidence="2" type="ORF">HYC85_025306</name>
</gene>
<comment type="caution">
    <text evidence="2">The sequence shown here is derived from an EMBL/GenBank/DDBJ whole genome shotgun (WGS) entry which is preliminary data.</text>
</comment>
<feature type="region of interest" description="Disordered" evidence="1">
    <location>
        <begin position="178"/>
        <end position="227"/>
    </location>
</feature>
<protein>
    <submittedName>
        <fullName evidence="2">Uncharacterized protein</fullName>
    </submittedName>
</protein>
<keyword evidence="3" id="KW-1185">Reference proteome</keyword>